<name>A0A9P4TTE9_9PEZI</name>
<organism evidence="1 2">
    <name type="scientific">Tothia fuscella</name>
    <dbReference type="NCBI Taxonomy" id="1048955"/>
    <lineage>
        <taxon>Eukaryota</taxon>
        <taxon>Fungi</taxon>
        <taxon>Dikarya</taxon>
        <taxon>Ascomycota</taxon>
        <taxon>Pezizomycotina</taxon>
        <taxon>Dothideomycetes</taxon>
        <taxon>Pleosporomycetidae</taxon>
        <taxon>Venturiales</taxon>
        <taxon>Cylindrosympodiaceae</taxon>
        <taxon>Tothia</taxon>
    </lineage>
</organism>
<evidence type="ECO:0000313" key="1">
    <source>
        <dbReference type="EMBL" id="KAF2419603.1"/>
    </source>
</evidence>
<protein>
    <submittedName>
        <fullName evidence="1">Uncharacterized protein</fullName>
    </submittedName>
</protein>
<comment type="caution">
    <text evidence="1">The sequence shown here is derived from an EMBL/GenBank/DDBJ whole genome shotgun (WGS) entry which is preliminary data.</text>
</comment>
<dbReference type="Proteomes" id="UP000800235">
    <property type="component" value="Unassembled WGS sequence"/>
</dbReference>
<gene>
    <name evidence="1" type="ORF">EJ08DRAFT_42667</name>
</gene>
<sequence length="146" mass="16603">MLDYGNSDYFVVTMHLEADFTQHVISVARHFPFPLTRHSYSLICTQHNLMHTSSFFSGFPYKISTLDKPIRSQNAAPTIPACKLNPKQYPQRSRPHILNPSAMLGLAPWTVERTLGHVQQKLTRNVADDIVNIRAKGFVDRGMSLH</sequence>
<dbReference type="AlphaFoldDB" id="A0A9P4TTE9"/>
<keyword evidence="2" id="KW-1185">Reference proteome</keyword>
<evidence type="ECO:0000313" key="2">
    <source>
        <dbReference type="Proteomes" id="UP000800235"/>
    </source>
</evidence>
<dbReference type="EMBL" id="MU007118">
    <property type="protein sequence ID" value="KAF2419603.1"/>
    <property type="molecule type" value="Genomic_DNA"/>
</dbReference>
<proteinExistence type="predicted"/>
<accession>A0A9P4TTE9</accession>
<reference evidence="1" key="1">
    <citation type="journal article" date="2020" name="Stud. Mycol.">
        <title>101 Dothideomycetes genomes: a test case for predicting lifestyles and emergence of pathogens.</title>
        <authorList>
            <person name="Haridas S."/>
            <person name="Albert R."/>
            <person name="Binder M."/>
            <person name="Bloem J."/>
            <person name="Labutti K."/>
            <person name="Salamov A."/>
            <person name="Andreopoulos B."/>
            <person name="Baker S."/>
            <person name="Barry K."/>
            <person name="Bills G."/>
            <person name="Bluhm B."/>
            <person name="Cannon C."/>
            <person name="Castanera R."/>
            <person name="Culley D."/>
            <person name="Daum C."/>
            <person name="Ezra D."/>
            <person name="Gonzalez J."/>
            <person name="Henrissat B."/>
            <person name="Kuo A."/>
            <person name="Liang C."/>
            <person name="Lipzen A."/>
            <person name="Lutzoni F."/>
            <person name="Magnuson J."/>
            <person name="Mondo S."/>
            <person name="Nolan M."/>
            <person name="Ohm R."/>
            <person name="Pangilinan J."/>
            <person name="Park H.-J."/>
            <person name="Ramirez L."/>
            <person name="Alfaro M."/>
            <person name="Sun H."/>
            <person name="Tritt A."/>
            <person name="Yoshinaga Y."/>
            <person name="Zwiers L.-H."/>
            <person name="Turgeon B."/>
            <person name="Goodwin S."/>
            <person name="Spatafora J."/>
            <person name="Crous P."/>
            <person name="Grigoriev I."/>
        </authorList>
    </citation>
    <scope>NUCLEOTIDE SEQUENCE</scope>
    <source>
        <strain evidence="1">CBS 130266</strain>
    </source>
</reference>